<reference evidence="9" key="1">
    <citation type="journal article" date="2020" name="Appl. Environ. Microbiol.">
        <title>Diazotrophic Anaeromyxobacter Isolates from Soils.</title>
        <authorList>
            <person name="Masuda Y."/>
            <person name="Yamanaka H."/>
            <person name="Xu Z.X."/>
            <person name="Shiratori Y."/>
            <person name="Aono T."/>
            <person name="Amachi S."/>
            <person name="Senoo K."/>
            <person name="Itoh H."/>
        </authorList>
    </citation>
    <scope>NUCLEOTIDE SEQUENCE [LARGE SCALE GENOMIC DNA]</scope>
    <source>
        <strain evidence="9">R267</strain>
    </source>
</reference>
<dbReference type="Gene3D" id="3.30.200.20">
    <property type="entry name" value="Phosphorylase Kinase, domain 1"/>
    <property type="match status" value="1"/>
</dbReference>
<dbReference type="InterPro" id="IPR011990">
    <property type="entry name" value="TPR-like_helical_dom_sf"/>
</dbReference>
<evidence type="ECO:0000256" key="2">
    <source>
        <dbReference type="ARBA" id="ARBA00022741"/>
    </source>
</evidence>
<evidence type="ECO:0000256" key="6">
    <source>
        <dbReference type="PROSITE-ProRule" id="PRU10141"/>
    </source>
</evidence>
<dbReference type="PROSITE" id="PS00108">
    <property type="entry name" value="PROTEIN_KINASE_ST"/>
    <property type="match status" value="1"/>
</dbReference>
<dbReference type="GO" id="GO:0005524">
    <property type="term" value="F:ATP binding"/>
    <property type="evidence" value="ECO:0007669"/>
    <property type="project" value="UniProtKB-UniRule"/>
</dbReference>
<dbReference type="PANTHER" id="PTHR43289:SF6">
    <property type="entry name" value="SERINE_THREONINE-PROTEIN KINASE NEKL-3"/>
    <property type="match status" value="1"/>
</dbReference>
<dbReference type="EMBL" id="BJTG01000008">
    <property type="protein sequence ID" value="GEJ58699.1"/>
    <property type="molecule type" value="Genomic_DNA"/>
</dbReference>
<dbReference type="PROSITE" id="PS50005">
    <property type="entry name" value="TPR"/>
    <property type="match status" value="1"/>
</dbReference>
<evidence type="ECO:0000313" key="9">
    <source>
        <dbReference type="Proteomes" id="UP000503640"/>
    </source>
</evidence>
<dbReference type="AlphaFoldDB" id="A0A7I9VRK2"/>
<feature type="domain" description="Protein kinase" evidence="7">
    <location>
        <begin position="56"/>
        <end position="295"/>
    </location>
</feature>
<dbReference type="SUPFAM" id="SSF48452">
    <property type="entry name" value="TPR-like"/>
    <property type="match status" value="2"/>
</dbReference>
<dbReference type="Gene3D" id="1.25.40.10">
    <property type="entry name" value="Tetratricopeptide repeat domain"/>
    <property type="match status" value="2"/>
</dbReference>
<dbReference type="SMART" id="SM00220">
    <property type="entry name" value="S_TKc"/>
    <property type="match status" value="1"/>
</dbReference>
<evidence type="ECO:0000256" key="4">
    <source>
        <dbReference type="ARBA" id="ARBA00022840"/>
    </source>
</evidence>
<comment type="caution">
    <text evidence="8">The sequence shown here is derived from an EMBL/GenBank/DDBJ whole genome shotgun (WGS) entry which is preliminary data.</text>
</comment>
<keyword evidence="1" id="KW-0808">Transferase</keyword>
<keyword evidence="4 6" id="KW-0067">ATP-binding</keyword>
<keyword evidence="3" id="KW-0418">Kinase</keyword>
<dbReference type="Pfam" id="PF00069">
    <property type="entry name" value="Pkinase"/>
    <property type="match status" value="1"/>
</dbReference>
<keyword evidence="5" id="KW-0802">TPR repeat</keyword>
<dbReference type="Gene3D" id="3.40.50.10070">
    <property type="entry name" value="TolB, N-terminal domain"/>
    <property type="match status" value="1"/>
</dbReference>
<dbReference type="GO" id="GO:0004674">
    <property type="term" value="F:protein serine/threonine kinase activity"/>
    <property type="evidence" value="ECO:0007669"/>
    <property type="project" value="TreeGrafter"/>
</dbReference>
<gene>
    <name evidence="8" type="ORF">AMYX_34400</name>
</gene>
<protein>
    <recommendedName>
        <fullName evidence="7">Protein kinase domain-containing protein</fullName>
    </recommendedName>
</protein>
<evidence type="ECO:0000256" key="3">
    <source>
        <dbReference type="ARBA" id="ARBA00022777"/>
    </source>
</evidence>
<keyword evidence="9" id="KW-1185">Reference proteome</keyword>
<dbReference type="PROSITE" id="PS00107">
    <property type="entry name" value="PROTEIN_KINASE_ATP"/>
    <property type="match status" value="1"/>
</dbReference>
<sequence length="967" mass="103567">MTAAPGPAPAGAADDGRTRCHEGALSALLQELARAPPVQEEGWERLLVPGAVVGRFELLREVGQGGFGVVFEAEDRELHRRVAFKALRPGAGARAPASAWMAEEAEAVARLNHPGIVTLYDAGRCEAGPYLVLELLRGETLAERLARGPLAPERAVALAAGVAAALAHAHAARVVHRDLKPGNVFVTEEGGVKLLDFGIAHVLGRDLKSAGTPAFMAPEQRRGGPEGPAVDVYAVGALLAAMVGGAPPREPGAAPRLPAGTPRPLAEVIARALQPDPALRPADGAALLVALEEVAAALPGGARRRAVRRRLALAAGLACAILSGAVAGHLWRRWHAPVGPVPVAVADLENATGQPALDGLAGLLATSLEQSRALDVVTRARLVELARQRGREEARLQGDLAREVARAAGVRALLLGRLTRDGAGYALALEAVDPAAERRLFEVREVAPGEAQLSALVDRISARVRRELNERAEDVRASEVRVAQALTGSLEAYQRYFEGEQCSERVARVGQASLDECAELYRRALEVDPTFALARYALAVAPPGGREPGEEERAQIAEAVKHLDRVPEKERLLIRAWAAHLDGRDEDALGLYRTAASRFPRETKVLLTAGEFLHDRGAFSEALPWLDRVLALDPAHGWALEYLVDSLGHLGRGEELRRRIEVLQALPRQPAVLHALSEARGWAGDRAGAIAAARDELEAGGGATAEEDLVKALVFDDRLEEAERELRRQLALAPNDPWARLDLAAVLGTQGRRREGLELLRSPGFRADPGHALGRSLRVSYLAGGDPAALAREAEHLDPAGESANLASTLAYGRLPALAERLASRLDPSSPPARMYAAVRLWRAGRPEDAARELAEAEPRDRSPSYTLPPAFLAAEVALDAGRDREAVDAVRRFHAVYDPVRLLRSWAYPRSFLVLARASLRLGDEDAARGALARLLALWRRADEGEPLLAEARALQRSLGPERGRP</sequence>
<name>A0A7I9VRK2_9BACT</name>
<evidence type="ECO:0000313" key="8">
    <source>
        <dbReference type="EMBL" id="GEJ58699.1"/>
    </source>
</evidence>
<accession>A0A7I9VRK2</accession>
<dbReference type="InterPro" id="IPR017441">
    <property type="entry name" value="Protein_kinase_ATP_BS"/>
</dbReference>
<dbReference type="PANTHER" id="PTHR43289">
    <property type="entry name" value="MITOGEN-ACTIVATED PROTEIN KINASE KINASE KINASE 20-RELATED"/>
    <property type="match status" value="1"/>
</dbReference>
<feature type="binding site" evidence="6">
    <location>
        <position position="85"/>
    </location>
    <ligand>
        <name>ATP</name>
        <dbReference type="ChEBI" id="CHEBI:30616"/>
    </ligand>
</feature>
<dbReference type="InterPro" id="IPR011009">
    <property type="entry name" value="Kinase-like_dom_sf"/>
</dbReference>
<keyword evidence="2 6" id="KW-0547">Nucleotide-binding</keyword>
<evidence type="ECO:0000259" key="7">
    <source>
        <dbReference type="PROSITE" id="PS50011"/>
    </source>
</evidence>
<evidence type="ECO:0000256" key="1">
    <source>
        <dbReference type="ARBA" id="ARBA00022679"/>
    </source>
</evidence>
<dbReference type="Proteomes" id="UP000503640">
    <property type="component" value="Unassembled WGS sequence"/>
</dbReference>
<proteinExistence type="predicted"/>
<organism evidence="8 9">
    <name type="scientific">Anaeromyxobacter diazotrophicus</name>
    <dbReference type="NCBI Taxonomy" id="2590199"/>
    <lineage>
        <taxon>Bacteria</taxon>
        <taxon>Pseudomonadati</taxon>
        <taxon>Myxococcota</taxon>
        <taxon>Myxococcia</taxon>
        <taxon>Myxococcales</taxon>
        <taxon>Cystobacterineae</taxon>
        <taxon>Anaeromyxobacteraceae</taxon>
        <taxon>Anaeromyxobacter</taxon>
    </lineage>
</organism>
<dbReference type="SUPFAM" id="SSF56112">
    <property type="entry name" value="Protein kinase-like (PK-like)"/>
    <property type="match status" value="1"/>
</dbReference>
<dbReference type="CDD" id="cd14014">
    <property type="entry name" value="STKc_PknB_like"/>
    <property type="match status" value="1"/>
</dbReference>
<dbReference type="InterPro" id="IPR008271">
    <property type="entry name" value="Ser/Thr_kinase_AS"/>
</dbReference>
<feature type="repeat" description="TPR" evidence="5">
    <location>
        <begin position="603"/>
        <end position="636"/>
    </location>
</feature>
<evidence type="ECO:0000256" key="5">
    <source>
        <dbReference type="PROSITE-ProRule" id="PRU00339"/>
    </source>
</evidence>
<dbReference type="RefSeq" id="WP_176067488.1">
    <property type="nucleotide sequence ID" value="NZ_BJTG01000008.1"/>
</dbReference>
<dbReference type="PROSITE" id="PS50011">
    <property type="entry name" value="PROTEIN_KINASE_DOM"/>
    <property type="match status" value="1"/>
</dbReference>
<dbReference type="InterPro" id="IPR019734">
    <property type="entry name" value="TPR_rpt"/>
</dbReference>
<dbReference type="Gene3D" id="1.10.510.10">
    <property type="entry name" value="Transferase(Phosphotransferase) domain 1"/>
    <property type="match status" value="1"/>
</dbReference>
<dbReference type="InterPro" id="IPR000719">
    <property type="entry name" value="Prot_kinase_dom"/>
</dbReference>